<dbReference type="RefSeq" id="WP_137139963.1">
    <property type="nucleotide sequence ID" value="NZ_CP032345.1"/>
</dbReference>
<evidence type="ECO:0000313" key="3">
    <source>
        <dbReference type="Proteomes" id="UP000298693"/>
    </source>
</evidence>
<protein>
    <submittedName>
        <fullName evidence="2">Uncharacterized protein</fullName>
    </submittedName>
</protein>
<organism evidence="2 3">
    <name type="scientific">Azospirillum brasilense</name>
    <dbReference type="NCBI Taxonomy" id="192"/>
    <lineage>
        <taxon>Bacteria</taxon>
        <taxon>Pseudomonadati</taxon>
        <taxon>Pseudomonadota</taxon>
        <taxon>Alphaproteobacteria</taxon>
        <taxon>Rhodospirillales</taxon>
        <taxon>Azospirillaceae</taxon>
        <taxon>Azospirillum</taxon>
    </lineage>
</organism>
<dbReference type="AlphaFoldDB" id="A0A4D8R861"/>
<dbReference type="Proteomes" id="UP000298693">
    <property type="component" value="Chromosome"/>
</dbReference>
<name>A0A4D8R861_AZOBR</name>
<dbReference type="EMBL" id="CP032345">
    <property type="protein sequence ID" value="QCO15569.1"/>
    <property type="molecule type" value="Genomic_DNA"/>
</dbReference>
<reference evidence="2 3" key="1">
    <citation type="submission" date="2018-09" db="EMBL/GenBank/DDBJ databases">
        <title>Whole genome based analysis of evolution and adaptive divergence in Indian and Brazilian strains of Azospirillum brasilense.</title>
        <authorList>
            <person name="Singh C."/>
            <person name="Tripathi A.K."/>
        </authorList>
    </citation>
    <scope>NUCLEOTIDE SEQUENCE [LARGE SCALE GENOMIC DNA]</scope>
    <source>
        <strain evidence="2 3">MTCC4039</strain>
    </source>
</reference>
<evidence type="ECO:0000313" key="2">
    <source>
        <dbReference type="EMBL" id="QCO15569.1"/>
    </source>
</evidence>
<keyword evidence="1" id="KW-0472">Membrane</keyword>
<feature type="transmembrane region" description="Helical" evidence="1">
    <location>
        <begin position="6"/>
        <end position="30"/>
    </location>
</feature>
<proteinExistence type="predicted"/>
<sequence>MVLDPITLAVALCLATFAATGIATLLTAVWGSHRDPGALIAPVRPWGRPANMNRPPRGTRPHLWIATETSD</sequence>
<gene>
    <name evidence="2" type="ORF">D3869_10185</name>
</gene>
<keyword evidence="1" id="KW-0812">Transmembrane</keyword>
<keyword evidence="1" id="KW-1133">Transmembrane helix</keyword>
<evidence type="ECO:0000256" key="1">
    <source>
        <dbReference type="SAM" id="Phobius"/>
    </source>
</evidence>
<accession>A0A4D8R861</accession>